<evidence type="ECO:0000256" key="2">
    <source>
        <dbReference type="SAM" id="Phobius"/>
    </source>
</evidence>
<keyword evidence="4" id="KW-1185">Reference proteome</keyword>
<feature type="compositionally biased region" description="Basic and acidic residues" evidence="1">
    <location>
        <begin position="40"/>
        <end position="53"/>
    </location>
</feature>
<proteinExistence type="predicted"/>
<keyword evidence="2" id="KW-0472">Membrane</keyword>
<feature type="transmembrane region" description="Helical" evidence="2">
    <location>
        <begin position="309"/>
        <end position="328"/>
    </location>
</feature>
<accession>A0AA88LBG7</accession>
<dbReference type="Proteomes" id="UP001187531">
    <property type="component" value="Unassembled WGS sequence"/>
</dbReference>
<feature type="region of interest" description="Disordered" evidence="1">
    <location>
        <begin position="1"/>
        <end position="23"/>
    </location>
</feature>
<evidence type="ECO:0000313" key="4">
    <source>
        <dbReference type="Proteomes" id="UP001187531"/>
    </source>
</evidence>
<organism evidence="3 4">
    <name type="scientific">Artemia franciscana</name>
    <name type="common">Brine shrimp</name>
    <name type="synonym">Artemia sanfranciscana</name>
    <dbReference type="NCBI Taxonomy" id="6661"/>
    <lineage>
        <taxon>Eukaryota</taxon>
        <taxon>Metazoa</taxon>
        <taxon>Ecdysozoa</taxon>
        <taxon>Arthropoda</taxon>
        <taxon>Crustacea</taxon>
        <taxon>Branchiopoda</taxon>
        <taxon>Anostraca</taxon>
        <taxon>Artemiidae</taxon>
        <taxon>Artemia</taxon>
    </lineage>
</organism>
<comment type="caution">
    <text evidence="3">The sequence shown here is derived from an EMBL/GenBank/DDBJ whole genome shotgun (WGS) entry which is preliminary data.</text>
</comment>
<reference evidence="3" key="1">
    <citation type="submission" date="2023-07" db="EMBL/GenBank/DDBJ databases">
        <title>Chromosome-level genome assembly of Artemia franciscana.</title>
        <authorList>
            <person name="Jo E."/>
        </authorList>
    </citation>
    <scope>NUCLEOTIDE SEQUENCE</scope>
    <source>
        <tissue evidence="3">Whole body</tissue>
    </source>
</reference>
<evidence type="ECO:0000313" key="3">
    <source>
        <dbReference type="EMBL" id="KAK2719306.1"/>
    </source>
</evidence>
<dbReference type="AlphaFoldDB" id="A0AA88LBG7"/>
<evidence type="ECO:0000256" key="1">
    <source>
        <dbReference type="SAM" id="MobiDB-lite"/>
    </source>
</evidence>
<keyword evidence="2" id="KW-0812">Transmembrane</keyword>
<gene>
    <name evidence="3" type="ORF">QYM36_004953</name>
</gene>
<feature type="region of interest" description="Disordered" evidence="1">
    <location>
        <begin position="35"/>
        <end position="59"/>
    </location>
</feature>
<protein>
    <submittedName>
        <fullName evidence="3">Uncharacterized protein</fullName>
    </submittedName>
</protein>
<dbReference type="EMBL" id="JAVRJZ010000008">
    <property type="protein sequence ID" value="KAK2719306.1"/>
    <property type="molecule type" value="Genomic_DNA"/>
</dbReference>
<keyword evidence="2" id="KW-1133">Transmembrane helix</keyword>
<feature type="transmembrane region" description="Helical" evidence="2">
    <location>
        <begin position="284"/>
        <end position="303"/>
    </location>
</feature>
<sequence length="330" mass="37302">MRAEMAKEKRKQRERHCPMCSSSYHKNSSVEVLLPPPIGFEDKPSSTRAKESEPSSSFFSTGPFCIRESDLHHKYLKPALKKRSSYSTSITDLSSFSNGDIRSFCVNGQRTLIPDNGQALPCVPPAGYLSENGLSLERECFREVPHKKDKCRCLCTCPDSWPRQWTPHGRNSSYDCFDECTNTVSCDDNCLDRRNGVYSNGKLHNFSGVKNRASSNGSLDKYISINGSVKHGFKDIQEFYEVTLLDQSKTNQEKENEALEMANRWESNPGLILSRDMYLHIKEVVNFEEIGGCLLICVLILVELSHIEYANASSLVLVLLTFVSFLTLRN</sequence>
<name>A0AA88LBG7_ARTSF</name>